<keyword evidence="4" id="KW-0597">Phosphoprotein</keyword>
<keyword evidence="3" id="KW-1003">Cell membrane</keyword>
<evidence type="ECO:0000256" key="5">
    <source>
        <dbReference type="ARBA" id="ARBA00022692"/>
    </source>
</evidence>
<evidence type="ECO:0000256" key="14">
    <source>
        <dbReference type="ARBA" id="ARBA00026104"/>
    </source>
</evidence>
<dbReference type="Pfam" id="PF01764">
    <property type="entry name" value="Lipase_3"/>
    <property type="match status" value="1"/>
</dbReference>
<keyword evidence="6" id="KW-0479">Metal-binding</keyword>
<dbReference type="EC" id="3.1.1.116" evidence="14"/>
<keyword evidence="11" id="KW-0443">Lipid metabolism</keyword>
<keyword evidence="5 15" id="KW-0812">Transmembrane</keyword>
<dbReference type="GO" id="GO:0016298">
    <property type="term" value="F:lipase activity"/>
    <property type="evidence" value="ECO:0007669"/>
    <property type="project" value="TreeGrafter"/>
</dbReference>
<feature type="non-terminal residue" evidence="17">
    <location>
        <position position="746"/>
    </location>
</feature>
<keyword evidence="10 15" id="KW-1133">Transmembrane helix</keyword>
<dbReference type="GO" id="GO:0046872">
    <property type="term" value="F:metal ion binding"/>
    <property type="evidence" value="ECO:0007669"/>
    <property type="project" value="UniProtKB-KW"/>
</dbReference>
<keyword evidence="7" id="KW-0378">Hydrolase</keyword>
<name>A0A813KK66_POLGL</name>
<keyword evidence="9" id="KW-0442">Lipid degradation</keyword>
<organism evidence="17 18">
    <name type="scientific">Polarella glacialis</name>
    <name type="common">Dinoflagellate</name>
    <dbReference type="NCBI Taxonomy" id="89957"/>
    <lineage>
        <taxon>Eukaryota</taxon>
        <taxon>Sar</taxon>
        <taxon>Alveolata</taxon>
        <taxon>Dinophyceae</taxon>
        <taxon>Suessiales</taxon>
        <taxon>Suessiaceae</taxon>
        <taxon>Polarella</taxon>
    </lineage>
</organism>
<dbReference type="InterPro" id="IPR052214">
    <property type="entry name" value="DAG_Lipase-Related"/>
</dbReference>
<sequence>VLSSQGVRVKRTRRRWLAMPRLVGPLGRSWNIGTDDFAFICPCSAVTHVVWASLATLHAVQVYAWRMGVPSTLCNVGAVASLCVAAMDVVITSQASLGAVLETEKRAHVPQLLRARLWLGVAVFSVALLVVMMPWSGQEEEVVGITDQMGWGRTWSFLDSVSGGLSAILVGSVISWHVLVLVIGFLISRSLPSRSNDAGRGVRTALRCFGANDAVIADIAEVLMQLLGDVDLVPSDVVVGLVLVALRQKRERCLISAAHSESEPPSAERIDQAVLKDLLRLAPFANGIYGCAMNAIGESVYDGTSLVLPHKLVRALVEVLPCMTDAASSQSHPVCCGLCCCWSHGSESRVEGDNCCLGHSHSLRRAVAGNRDVELLWGTWATGGGLASSHAPPFAVLLDHEMKELVITIRGTMSLKDCLIDAVCKPAVFDPLNLSAFDCETGDSEAFGCHAGLYAHAGMLSCLRDVRARLASCSLPQRALAPGGSAEGYSIVCTGHSLGAGIAVLLALELRATFGEAVRFVGFEPPGGVLSPRLNREVERLGWYSLVLAQDWVPRTSLRTLQVLREQVLEELAACRQSKIQLLMKLSQHIRPKLRPSCSCLPDLRAARQLEACFWRLSERVVSGGLVASRCSDSDAEQDIIADWQLVTPSENSLSITLGAASLEDGLQRATATSEALEARKESDLRADFGEQDFAPTMHCPGRPVILHSVGRESLLCGTVTRDTQWRAEWGRSKDLQQILVRMRAV</sequence>
<comment type="subcellular location">
    <subcellularLocation>
        <location evidence="2">Cell membrane</location>
        <topology evidence="2">Multi-pass membrane protein</topology>
    </subcellularLocation>
</comment>
<keyword evidence="12 15" id="KW-0472">Membrane</keyword>
<dbReference type="CDD" id="cd00519">
    <property type="entry name" value="Lipase_3"/>
    <property type="match status" value="1"/>
</dbReference>
<keyword evidence="8" id="KW-0106">Calcium</keyword>
<reference evidence="17" key="1">
    <citation type="submission" date="2021-02" db="EMBL/GenBank/DDBJ databases">
        <authorList>
            <person name="Dougan E. K."/>
            <person name="Rhodes N."/>
            <person name="Thang M."/>
            <person name="Chan C."/>
        </authorList>
    </citation>
    <scope>NUCLEOTIDE SEQUENCE</scope>
</reference>
<dbReference type="InterPro" id="IPR029058">
    <property type="entry name" value="AB_hydrolase_fold"/>
</dbReference>
<evidence type="ECO:0000256" key="7">
    <source>
        <dbReference type="ARBA" id="ARBA00022801"/>
    </source>
</evidence>
<evidence type="ECO:0000256" key="1">
    <source>
        <dbReference type="ARBA" id="ARBA00001913"/>
    </source>
</evidence>
<comment type="caution">
    <text evidence="17">The sequence shown here is derived from an EMBL/GenBank/DDBJ whole genome shotgun (WGS) entry which is preliminary data.</text>
</comment>
<evidence type="ECO:0000256" key="4">
    <source>
        <dbReference type="ARBA" id="ARBA00022553"/>
    </source>
</evidence>
<evidence type="ECO:0000256" key="9">
    <source>
        <dbReference type="ARBA" id="ARBA00022963"/>
    </source>
</evidence>
<dbReference type="GO" id="GO:0016042">
    <property type="term" value="P:lipid catabolic process"/>
    <property type="evidence" value="ECO:0007669"/>
    <property type="project" value="UniProtKB-KW"/>
</dbReference>
<evidence type="ECO:0000256" key="15">
    <source>
        <dbReference type="SAM" id="Phobius"/>
    </source>
</evidence>
<dbReference type="EMBL" id="CAJNNW010031113">
    <property type="protein sequence ID" value="CAE8706011.1"/>
    <property type="molecule type" value="Genomic_DNA"/>
</dbReference>
<comment type="catalytic activity">
    <reaction evidence="13">
        <text>a 1,2-diacyl-sn-glycerol + H2O = a 2-acylglycerol + a fatty acid + H(+)</text>
        <dbReference type="Rhea" id="RHEA:33275"/>
        <dbReference type="ChEBI" id="CHEBI:15377"/>
        <dbReference type="ChEBI" id="CHEBI:15378"/>
        <dbReference type="ChEBI" id="CHEBI:17389"/>
        <dbReference type="ChEBI" id="CHEBI:17815"/>
        <dbReference type="ChEBI" id="CHEBI:28868"/>
        <dbReference type="EC" id="3.1.1.116"/>
    </reaction>
    <physiologicalReaction direction="left-to-right" evidence="13">
        <dbReference type="Rhea" id="RHEA:33276"/>
    </physiologicalReaction>
</comment>
<dbReference type="InterPro" id="IPR002921">
    <property type="entry name" value="Fungal_lipase-type"/>
</dbReference>
<dbReference type="AlphaFoldDB" id="A0A813KK66"/>
<evidence type="ECO:0000256" key="3">
    <source>
        <dbReference type="ARBA" id="ARBA00022475"/>
    </source>
</evidence>
<feature type="transmembrane region" description="Helical" evidence="15">
    <location>
        <begin position="115"/>
        <end position="135"/>
    </location>
</feature>
<dbReference type="Gene3D" id="3.40.50.1820">
    <property type="entry name" value="alpha/beta hydrolase"/>
    <property type="match status" value="1"/>
</dbReference>
<dbReference type="Proteomes" id="UP000626109">
    <property type="component" value="Unassembled WGS sequence"/>
</dbReference>
<gene>
    <name evidence="17" type="ORF">PGLA2088_LOCUS33973</name>
</gene>
<evidence type="ECO:0000256" key="11">
    <source>
        <dbReference type="ARBA" id="ARBA00023098"/>
    </source>
</evidence>
<evidence type="ECO:0000256" key="2">
    <source>
        <dbReference type="ARBA" id="ARBA00004651"/>
    </source>
</evidence>
<evidence type="ECO:0000259" key="16">
    <source>
        <dbReference type="Pfam" id="PF01764"/>
    </source>
</evidence>
<proteinExistence type="predicted"/>
<protein>
    <recommendedName>
        <fullName evidence="14">sn-1-specific diacylglycerol lipase</fullName>
        <ecNumber evidence="14">3.1.1.116</ecNumber>
    </recommendedName>
</protein>
<evidence type="ECO:0000313" key="17">
    <source>
        <dbReference type="EMBL" id="CAE8706011.1"/>
    </source>
</evidence>
<dbReference type="GO" id="GO:0005886">
    <property type="term" value="C:plasma membrane"/>
    <property type="evidence" value="ECO:0007669"/>
    <property type="project" value="UniProtKB-SubCell"/>
</dbReference>
<evidence type="ECO:0000256" key="10">
    <source>
        <dbReference type="ARBA" id="ARBA00022989"/>
    </source>
</evidence>
<dbReference type="SUPFAM" id="SSF53474">
    <property type="entry name" value="alpha/beta-Hydrolases"/>
    <property type="match status" value="1"/>
</dbReference>
<dbReference type="PANTHER" id="PTHR45792:SF8">
    <property type="entry name" value="DIACYLGLYCEROL LIPASE-ALPHA"/>
    <property type="match status" value="1"/>
</dbReference>
<feature type="non-terminal residue" evidence="17">
    <location>
        <position position="1"/>
    </location>
</feature>
<feature type="domain" description="Fungal lipase-type" evidence="16">
    <location>
        <begin position="406"/>
        <end position="558"/>
    </location>
</feature>
<evidence type="ECO:0000256" key="6">
    <source>
        <dbReference type="ARBA" id="ARBA00022723"/>
    </source>
</evidence>
<dbReference type="PANTHER" id="PTHR45792">
    <property type="entry name" value="DIACYLGLYCEROL LIPASE HOMOLOG-RELATED"/>
    <property type="match status" value="1"/>
</dbReference>
<evidence type="ECO:0000313" key="18">
    <source>
        <dbReference type="Proteomes" id="UP000626109"/>
    </source>
</evidence>
<evidence type="ECO:0000256" key="8">
    <source>
        <dbReference type="ARBA" id="ARBA00022837"/>
    </source>
</evidence>
<comment type="cofactor">
    <cofactor evidence="1">
        <name>Ca(2+)</name>
        <dbReference type="ChEBI" id="CHEBI:29108"/>
    </cofactor>
</comment>
<evidence type="ECO:0000256" key="12">
    <source>
        <dbReference type="ARBA" id="ARBA00023136"/>
    </source>
</evidence>
<accession>A0A813KK66</accession>
<evidence type="ECO:0000256" key="13">
    <source>
        <dbReference type="ARBA" id="ARBA00024531"/>
    </source>
</evidence>
<feature type="transmembrane region" description="Helical" evidence="15">
    <location>
        <begin position="165"/>
        <end position="187"/>
    </location>
</feature>